<evidence type="ECO:0000259" key="3">
    <source>
        <dbReference type="Pfam" id="PF00275"/>
    </source>
</evidence>
<evidence type="ECO:0000313" key="5">
    <source>
        <dbReference type="Proteomes" id="UP000199602"/>
    </source>
</evidence>
<feature type="coiled-coil region" evidence="2">
    <location>
        <begin position="1"/>
        <end position="35"/>
    </location>
</feature>
<dbReference type="Pfam" id="PF00275">
    <property type="entry name" value="EPSP_synthase"/>
    <property type="match status" value="1"/>
</dbReference>
<keyword evidence="1 4" id="KW-0808">Transferase</keyword>
<dbReference type="Proteomes" id="UP000199602">
    <property type="component" value="Unassembled WGS sequence"/>
</dbReference>
<organism evidence="4 5">
    <name type="scientific">Desulfonauticus submarinus</name>
    <dbReference type="NCBI Taxonomy" id="206665"/>
    <lineage>
        <taxon>Bacteria</taxon>
        <taxon>Pseudomonadati</taxon>
        <taxon>Thermodesulfobacteriota</taxon>
        <taxon>Desulfovibrionia</taxon>
        <taxon>Desulfovibrionales</taxon>
        <taxon>Desulfonauticaceae</taxon>
        <taxon>Desulfonauticus</taxon>
    </lineage>
</organism>
<dbReference type="InterPro" id="IPR036263">
    <property type="entry name" value="Chorismate_II_sf"/>
</dbReference>
<accession>A0A1H0DA64</accession>
<dbReference type="SUPFAM" id="SSF48600">
    <property type="entry name" value="Chorismate mutase II"/>
    <property type="match status" value="1"/>
</dbReference>
<dbReference type="GO" id="GO:0016765">
    <property type="term" value="F:transferase activity, transferring alkyl or aryl (other than methyl) groups"/>
    <property type="evidence" value="ECO:0007669"/>
    <property type="project" value="InterPro"/>
</dbReference>
<dbReference type="OrthoDB" id="5469219at2"/>
<dbReference type="RefSeq" id="WP_092064829.1">
    <property type="nucleotide sequence ID" value="NZ_FNIN01000004.1"/>
</dbReference>
<dbReference type="EMBL" id="FNIN01000004">
    <property type="protein sequence ID" value="SDN66861.1"/>
    <property type="molecule type" value="Genomic_DNA"/>
</dbReference>
<dbReference type="Gene3D" id="1.20.59.10">
    <property type="entry name" value="Chorismate mutase"/>
    <property type="match status" value="1"/>
</dbReference>
<evidence type="ECO:0000256" key="1">
    <source>
        <dbReference type="ARBA" id="ARBA00022679"/>
    </source>
</evidence>
<sequence>MKDKKNSSPNLNEELKQVEKRLLQLIQKRTKLLSKIARHRMEQNKSPIDTYLEKTLWNIWKKHLQGENQRFFRQLFSILNNTSYSKAESKKSSDKPFCLYPKTHPINFSTSAPLSLFQATVSVVLSTISTTETHIEPFPLNDPLVELIKALNQAGGRISWQEDSLHAGPANLTFEGKSFFLGEHETTLYFMLALALTEAGSCKLNASPGLKILNLKPLQDFLPQLGARLTSIEPQSYNLPARLECSGKIPSEITIPSTISPFLGIGLIFTSLLLNKKLKITFANLPKEIVELDYLLQKWGVSIQTEDSTITVSPSELKCPVPFSLEADPLLSAHLLVLPYITSGSVKLEGIWPGYSPRAKFVEKLFQEIGLNFNPSDFTSQHNKALSSQFSFDLEDFKEFFPFVLALAIIQKNKAIIYHQLEDSLLEPGLELLSFLNFNFKTHPEYLEIEYSGEKNKTNKVWTSPSALWTLSYGLISFKFKGICLENPGSITQIWPKFWKIFQSIPFGQVERKIEEQKGEPSRRRIRIG</sequence>
<dbReference type="GO" id="GO:0046417">
    <property type="term" value="P:chorismate metabolic process"/>
    <property type="evidence" value="ECO:0007669"/>
    <property type="project" value="InterPro"/>
</dbReference>
<reference evidence="4 5" key="1">
    <citation type="submission" date="2016-10" db="EMBL/GenBank/DDBJ databases">
        <authorList>
            <person name="de Groot N.N."/>
        </authorList>
    </citation>
    <scope>NUCLEOTIDE SEQUENCE [LARGE SCALE GENOMIC DNA]</scope>
    <source>
        <strain evidence="4 5">DSM 15269</strain>
    </source>
</reference>
<dbReference type="Gene3D" id="3.65.10.10">
    <property type="entry name" value="Enolpyruvate transferase domain"/>
    <property type="match status" value="2"/>
</dbReference>
<evidence type="ECO:0000256" key="2">
    <source>
        <dbReference type="SAM" id="Coils"/>
    </source>
</evidence>
<protein>
    <submittedName>
        <fullName evidence="4">3-phosphoshikimate 1-carboxyvinyltransferase</fullName>
    </submittedName>
</protein>
<dbReference type="STRING" id="206665.SAMN04488516_10486"/>
<name>A0A1H0DA64_9BACT</name>
<dbReference type="InterPro" id="IPR013792">
    <property type="entry name" value="RNA3'P_cycl/enolpyr_Trfase_a/b"/>
</dbReference>
<dbReference type="InterPro" id="IPR036979">
    <property type="entry name" value="CM_dom_sf"/>
</dbReference>
<feature type="domain" description="Enolpyruvate transferase" evidence="3">
    <location>
        <begin position="122"/>
        <end position="417"/>
    </location>
</feature>
<evidence type="ECO:0000313" key="4">
    <source>
        <dbReference type="EMBL" id="SDN66861.1"/>
    </source>
</evidence>
<keyword evidence="2" id="KW-0175">Coiled coil</keyword>
<proteinExistence type="predicted"/>
<keyword evidence="5" id="KW-1185">Reference proteome</keyword>
<dbReference type="InterPro" id="IPR036968">
    <property type="entry name" value="Enolpyruvate_Tfrase_sf"/>
</dbReference>
<gene>
    <name evidence="4" type="ORF">SAMN04488516_10486</name>
</gene>
<dbReference type="SUPFAM" id="SSF55205">
    <property type="entry name" value="EPT/RTPC-like"/>
    <property type="match status" value="1"/>
</dbReference>
<dbReference type="InterPro" id="IPR001986">
    <property type="entry name" value="Enolpyruvate_Tfrase_dom"/>
</dbReference>
<dbReference type="AlphaFoldDB" id="A0A1H0DA64"/>